<dbReference type="Pfam" id="PF13516">
    <property type="entry name" value="LRR_6"/>
    <property type="match status" value="1"/>
</dbReference>
<reference evidence="3" key="1">
    <citation type="journal article" date="2024" name="IScience">
        <title>Strigolactones Initiate the Formation of Haustorium-like Structures in Castilleja.</title>
        <authorList>
            <person name="Buerger M."/>
            <person name="Peterson D."/>
            <person name="Chory J."/>
        </authorList>
    </citation>
    <scope>NUCLEOTIDE SEQUENCE [LARGE SCALE GENOMIC DNA]</scope>
</reference>
<dbReference type="Proteomes" id="UP001632038">
    <property type="component" value="Unassembled WGS sequence"/>
</dbReference>
<dbReference type="InterPro" id="IPR001611">
    <property type="entry name" value="Leu-rich_rpt"/>
</dbReference>
<feature type="domain" description="F-box" evidence="1">
    <location>
        <begin position="19"/>
        <end position="66"/>
    </location>
</feature>
<dbReference type="Gene3D" id="1.20.1280.50">
    <property type="match status" value="1"/>
</dbReference>
<evidence type="ECO:0000259" key="1">
    <source>
        <dbReference type="PROSITE" id="PS50181"/>
    </source>
</evidence>
<keyword evidence="3" id="KW-1185">Reference proteome</keyword>
<dbReference type="PANTHER" id="PTHR38926:SF82">
    <property type="entry name" value="F-BOX DOMAIN-CONTAINING PROTEIN"/>
    <property type="match status" value="1"/>
</dbReference>
<dbReference type="AlphaFoldDB" id="A0ABD3BS00"/>
<evidence type="ECO:0000313" key="3">
    <source>
        <dbReference type="Proteomes" id="UP001632038"/>
    </source>
</evidence>
<evidence type="ECO:0000313" key="2">
    <source>
        <dbReference type="EMBL" id="KAL3619480.1"/>
    </source>
</evidence>
<dbReference type="InterPro" id="IPR006553">
    <property type="entry name" value="Leu-rich_rpt_Cys-con_subtyp"/>
</dbReference>
<gene>
    <name evidence="2" type="ORF">CASFOL_037050</name>
</gene>
<name>A0ABD3BS00_9LAMI</name>
<dbReference type="Pfam" id="PF12937">
    <property type="entry name" value="F-box-like"/>
    <property type="match status" value="1"/>
</dbReference>
<dbReference type="InterPro" id="IPR032675">
    <property type="entry name" value="LRR_dom_sf"/>
</dbReference>
<dbReference type="Gene3D" id="3.80.10.10">
    <property type="entry name" value="Ribonuclease Inhibitor"/>
    <property type="match status" value="1"/>
</dbReference>
<dbReference type="EMBL" id="JAVIJP010000069">
    <property type="protein sequence ID" value="KAL3619480.1"/>
    <property type="molecule type" value="Genomic_DNA"/>
</dbReference>
<dbReference type="SUPFAM" id="SSF52047">
    <property type="entry name" value="RNI-like"/>
    <property type="match status" value="1"/>
</dbReference>
<comment type="caution">
    <text evidence="2">The sequence shown here is derived from an EMBL/GenBank/DDBJ whole genome shotgun (WGS) entry which is preliminary data.</text>
</comment>
<dbReference type="PROSITE" id="PS50181">
    <property type="entry name" value="FBOX"/>
    <property type="match status" value="1"/>
</dbReference>
<dbReference type="InterPro" id="IPR001810">
    <property type="entry name" value="F-box_dom"/>
</dbReference>
<dbReference type="PANTHER" id="PTHR38926">
    <property type="entry name" value="F-BOX DOMAIN CONTAINING PROTEIN, EXPRESSED"/>
    <property type="match status" value="1"/>
</dbReference>
<sequence>MVNLKAHYPMIGGSSSASPRPWIELPQDVTENILRRLWPVEILENAQKVCTTWRSVCTEPSLWRVIDIKNSGDDVMCRRVVDRSQGELIDINIEYSGTDDLMHYISERSSRLKRLRLRNCDKISGKGLTAAVKNFPELEELHILFMPRITAEHIKAISISCPNLKSFTFNKRRYMESPVDDSYALTIAKYMPNLRHLCLFGNRMSNEGLKAIFNGCPNLDLLDLRRCEHVNLGGDFGSVCSDRVKYLKRPSDPIDDYELDYIVYAADPYGGPHPVYM</sequence>
<dbReference type="SMART" id="SM00367">
    <property type="entry name" value="LRR_CC"/>
    <property type="match status" value="3"/>
</dbReference>
<organism evidence="2 3">
    <name type="scientific">Castilleja foliolosa</name>
    <dbReference type="NCBI Taxonomy" id="1961234"/>
    <lineage>
        <taxon>Eukaryota</taxon>
        <taxon>Viridiplantae</taxon>
        <taxon>Streptophyta</taxon>
        <taxon>Embryophyta</taxon>
        <taxon>Tracheophyta</taxon>
        <taxon>Spermatophyta</taxon>
        <taxon>Magnoliopsida</taxon>
        <taxon>eudicotyledons</taxon>
        <taxon>Gunneridae</taxon>
        <taxon>Pentapetalae</taxon>
        <taxon>asterids</taxon>
        <taxon>lamiids</taxon>
        <taxon>Lamiales</taxon>
        <taxon>Orobanchaceae</taxon>
        <taxon>Pedicularideae</taxon>
        <taxon>Castillejinae</taxon>
        <taxon>Castilleja</taxon>
    </lineage>
</organism>
<proteinExistence type="predicted"/>
<dbReference type="CDD" id="cd22164">
    <property type="entry name" value="F-box_AtSKIP19-like"/>
    <property type="match status" value="1"/>
</dbReference>
<protein>
    <recommendedName>
        <fullName evidence="1">F-box domain-containing protein</fullName>
    </recommendedName>
</protein>
<accession>A0ABD3BS00</accession>